<dbReference type="EMBL" id="JBJUIK010000004">
    <property type="protein sequence ID" value="KAL3529611.1"/>
    <property type="molecule type" value="Genomic_DNA"/>
</dbReference>
<proteinExistence type="predicted"/>
<dbReference type="Proteomes" id="UP001630127">
    <property type="component" value="Unassembled WGS sequence"/>
</dbReference>
<protein>
    <submittedName>
        <fullName evidence="2">Uncharacterized protein</fullName>
    </submittedName>
</protein>
<sequence>MQEIKKKEILWKDDSCLMSSITYDGIVNCLNKESSDDEPHSFSDSAQTKKPEANFQNQLDDWKNANQVCRPTEEEELGSIACKQFRKLLVETLVESKDNFIIMKLTSRYLQHALPPVQGKNSAACSMA</sequence>
<feature type="compositionally biased region" description="Basic and acidic residues" evidence="1">
    <location>
        <begin position="33"/>
        <end position="52"/>
    </location>
</feature>
<dbReference type="AlphaFoldDB" id="A0ABD3ACW0"/>
<accession>A0ABD3ACW0</accession>
<reference evidence="2 3" key="1">
    <citation type="submission" date="2024-11" db="EMBL/GenBank/DDBJ databases">
        <title>A near-complete genome assembly of Cinchona calisaya.</title>
        <authorList>
            <person name="Lian D.C."/>
            <person name="Zhao X.W."/>
            <person name="Wei L."/>
        </authorList>
    </citation>
    <scope>NUCLEOTIDE SEQUENCE [LARGE SCALE GENOMIC DNA]</scope>
    <source>
        <tissue evidence="2">Nenye</tissue>
    </source>
</reference>
<name>A0ABD3ACW0_9GENT</name>
<evidence type="ECO:0000313" key="2">
    <source>
        <dbReference type="EMBL" id="KAL3529611.1"/>
    </source>
</evidence>
<feature type="region of interest" description="Disordered" evidence="1">
    <location>
        <begin position="33"/>
        <end position="56"/>
    </location>
</feature>
<evidence type="ECO:0000313" key="3">
    <source>
        <dbReference type="Proteomes" id="UP001630127"/>
    </source>
</evidence>
<comment type="caution">
    <text evidence="2">The sequence shown here is derived from an EMBL/GenBank/DDBJ whole genome shotgun (WGS) entry which is preliminary data.</text>
</comment>
<organism evidence="2 3">
    <name type="scientific">Cinchona calisaya</name>
    <dbReference type="NCBI Taxonomy" id="153742"/>
    <lineage>
        <taxon>Eukaryota</taxon>
        <taxon>Viridiplantae</taxon>
        <taxon>Streptophyta</taxon>
        <taxon>Embryophyta</taxon>
        <taxon>Tracheophyta</taxon>
        <taxon>Spermatophyta</taxon>
        <taxon>Magnoliopsida</taxon>
        <taxon>eudicotyledons</taxon>
        <taxon>Gunneridae</taxon>
        <taxon>Pentapetalae</taxon>
        <taxon>asterids</taxon>
        <taxon>lamiids</taxon>
        <taxon>Gentianales</taxon>
        <taxon>Rubiaceae</taxon>
        <taxon>Cinchonoideae</taxon>
        <taxon>Cinchoneae</taxon>
        <taxon>Cinchona</taxon>
    </lineage>
</organism>
<evidence type="ECO:0000256" key="1">
    <source>
        <dbReference type="SAM" id="MobiDB-lite"/>
    </source>
</evidence>
<keyword evidence="3" id="KW-1185">Reference proteome</keyword>
<gene>
    <name evidence="2" type="ORF">ACH5RR_008933</name>
</gene>